<dbReference type="InterPro" id="IPR029058">
    <property type="entry name" value="AB_hydrolase_fold"/>
</dbReference>
<organism evidence="1 2">
    <name type="scientific">Periconia macrospinosa</name>
    <dbReference type="NCBI Taxonomy" id="97972"/>
    <lineage>
        <taxon>Eukaryota</taxon>
        <taxon>Fungi</taxon>
        <taxon>Dikarya</taxon>
        <taxon>Ascomycota</taxon>
        <taxon>Pezizomycotina</taxon>
        <taxon>Dothideomycetes</taxon>
        <taxon>Pleosporomycetidae</taxon>
        <taxon>Pleosporales</taxon>
        <taxon>Massarineae</taxon>
        <taxon>Periconiaceae</taxon>
        <taxon>Periconia</taxon>
    </lineage>
</organism>
<dbReference type="PANTHER" id="PTHR37471">
    <property type="entry name" value="UNNAMED PRODUCT"/>
    <property type="match status" value="1"/>
</dbReference>
<reference evidence="1 2" key="1">
    <citation type="journal article" date="2018" name="Sci. Rep.">
        <title>Comparative genomics provides insights into the lifestyle and reveals functional heterogeneity of dark septate endophytic fungi.</title>
        <authorList>
            <person name="Knapp D.G."/>
            <person name="Nemeth J.B."/>
            <person name="Barry K."/>
            <person name="Hainaut M."/>
            <person name="Henrissat B."/>
            <person name="Johnson J."/>
            <person name="Kuo A."/>
            <person name="Lim J.H.P."/>
            <person name="Lipzen A."/>
            <person name="Nolan M."/>
            <person name="Ohm R.A."/>
            <person name="Tamas L."/>
            <person name="Grigoriev I.V."/>
            <person name="Spatafora J.W."/>
            <person name="Nagy L.G."/>
            <person name="Kovacs G.M."/>
        </authorList>
    </citation>
    <scope>NUCLEOTIDE SEQUENCE [LARGE SCALE GENOMIC DNA]</scope>
    <source>
        <strain evidence="1 2">DSE2036</strain>
    </source>
</reference>
<proteinExistence type="predicted"/>
<protein>
    <recommendedName>
        <fullName evidence="3">AB hydrolase-1 domain-containing protein</fullName>
    </recommendedName>
</protein>
<dbReference type="AlphaFoldDB" id="A0A2V1D4L8"/>
<dbReference type="SUPFAM" id="SSF53474">
    <property type="entry name" value="alpha/beta-Hydrolases"/>
    <property type="match status" value="1"/>
</dbReference>
<dbReference type="Proteomes" id="UP000244855">
    <property type="component" value="Unassembled WGS sequence"/>
</dbReference>
<dbReference type="STRING" id="97972.A0A2V1D4L8"/>
<feature type="non-terminal residue" evidence="1">
    <location>
        <position position="1"/>
    </location>
</feature>
<name>A0A2V1D4L8_9PLEO</name>
<dbReference type="OrthoDB" id="6431331at2759"/>
<evidence type="ECO:0008006" key="3">
    <source>
        <dbReference type="Google" id="ProtNLM"/>
    </source>
</evidence>
<dbReference type="PANTHER" id="PTHR37471:SF1">
    <property type="entry name" value="AB HYDROLASE-1 DOMAIN-CONTAINING PROTEIN"/>
    <property type="match status" value="1"/>
</dbReference>
<dbReference type="EMBL" id="KZ805627">
    <property type="protein sequence ID" value="PVH92971.1"/>
    <property type="molecule type" value="Genomic_DNA"/>
</dbReference>
<dbReference type="Gene3D" id="3.40.50.1820">
    <property type="entry name" value="alpha/beta hydrolase"/>
    <property type="match status" value="1"/>
</dbReference>
<gene>
    <name evidence="1" type="ORF">DM02DRAFT_542458</name>
</gene>
<sequence length="191" mass="22603">KEAMCQEIDCILKAHGWEKFVLVSQSYGSVITTHLLHKPQIAQKIGPILLIDPVSFLLHLPDVAYNFICRKPTRANEHQLHYFASKDMGVSHTLFRRFFWSENILWKEDIRKHHVTLHYFASMDMGVSHTLFRRFFWSENILWKEDIRKHHVTGNGLDVLWFPELDHGQVFDKKSTRATLVDIIRSYCDRK</sequence>
<keyword evidence="2" id="KW-1185">Reference proteome</keyword>
<evidence type="ECO:0000313" key="2">
    <source>
        <dbReference type="Proteomes" id="UP000244855"/>
    </source>
</evidence>
<accession>A0A2V1D4L8</accession>
<evidence type="ECO:0000313" key="1">
    <source>
        <dbReference type="EMBL" id="PVH92971.1"/>
    </source>
</evidence>